<accession>A0A2A3YNG2</accession>
<feature type="region of interest" description="Disordered" evidence="12">
    <location>
        <begin position="1"/>
        <end position="24"/>
    </location>
</feature>
<evidence type="ECO:0000313" key="14">
    <source>
        <dbReference type="EMBL" id="PCC40886.1"/>
    </source>
</evidence>
<dbReference type="Proteomes" id="UP000218598">
    <property type="component" value="Unassembled WGS sequence"/>
</dbReference>
<dbReference type="RefSeq" id="WP_096196278.1">
    <property type="nucleotide sequence ID" value="NZ_NRGR01000004.1"/>
</dbReference>
<keyword evidence="8 11" id="KW-0057">Aromatic amino acid biosynthesis</keyword>
<evidence type="ECO:0000256" key="7">
    <source>
        <dbReference type="ARBA" id="ARBA00022898"/>
    </source>
</evidence>
<dbReference type="SUPFAM" id="SSF53686">
    <property type="entry name" value="Tryptophan synthase beta subunit-like PLP-dependent enzymes"/>
    <property type="match status" value="1"/>
</dbReference>
<reference evidence="14 15" key="1">
    <citation type="journal article" date="2017" name="Elife">
        <title>Extensive horizontal gene transfer in cheese-associated bacteria.</title>
        <authorList>
            <person name="Bonham K.S."/>
            <person name="Wolfe B.E."/>
            <person name="Dutton R.J."/>
        </authorList>
    </citation>
    <scope>NUCLEOTIDE SEQUENCE [LARGE SCALE GENOMIC DNA]</scope>
    <source>
        <strain evidence="14 15">341_9</strain>
    </source>
</reference>
<dbReference type="FunFam" id="3.40.50.1100:FF:000004">
    <property type="entry name" value="Tryptophan synthase beta chain"/>
    <property type="match status" value="1"/>
</dbReference>
<evidence type="ECO:0000256" key="9">
    <source>
        <dbReference type="ARBA" id="ARBA00023239"/>
    </source>
</evidence>
<feature type="modified residue" description="N6-(pyridoxal phosphate)lysine" evidence="11">
    <location>
        <position position="126"/>
    </location>
</feature>
<dbReference type="HAMAP" id="MF_00133">
    <property type="entry name" value="Trp_synth_beta"/>
    <property type="match status" value="1"/>
</dbReference>
<dbReference type="InterPro" id="IPR001926">
    <property type="entry name" value="TrpB-like_PALP"/>
</dbReference>
<dbReference type="NCBIfam" id="TIGR00263">
    <property type="entry name" value="trpB"/>
    <property type="match status" value="1"/>
</dbReference>
<keyword evidence="6 11" id="KW-0822">Tryptophan biosynthesis</keyword>
<dbReference type="InterPro" id="IPR036052">
    <property type="entry name" value="TrpB-like_PALP_sf"/>
</dbReference>
<keyword evidence="9 11" id="KW-0456">Lyase</keyword>
<dbReference type="GO" id="GO:0005737">
    <property type="term" value="C:cytoplasm"/>
    <property type="evidence" value="ECO:0007669"/>
    <property type="project" value="TreeGrafter"/>
</dbReference>
<protein>
    <recommendedName>
        <fullName evidence="11">Tryptophan synthase beta chain</fullName>
        <ecNumber evidence="11">4.2.1.20</ecNumber>
    </recommendedName>
</protein>
<evidence type="ECO:0000256" key="2">
    <source>
        <dbReference type="ARBA" id="ARBA00004733"/>
    </source>
</evidence>
<dbReference type="Pfam" id="PF00291">
    <property type="entry name" value="PALP"/>
    <property type="match status" value="1"/>
</dbReference>
<dbReference type="UniPathway" id="UPA00035">
    <property type="reaction ID" value="UER00044"/>
</dbReference>
<evidence type="ECO:0000256" key="5">
    <source>
        <dbReference type="ARBA" id="ARBA00022605"/>
    </source>
</evidence>
<comment type="function">
    <text evidence="11">The beta subunit is responsible for the synthesis of L-tryptophan from indole and L-serine.</text>
</comment>
<dbReference type="CDD" id="cd06446">
    <property type="entry name" value="Trp-synth_B"/>
    <property type="match status" value="1"/>
</dbReference>
<evidence type="ECO:0000256" key="10">
    <source>
        <dbReference type="ARBA" id="ARBA00049047"/>
    </source>
</evidence>
<evidence type="ECO:0000256" key="1">
    <source>
        <dbReference type="ARBA" id="ARBA00001933"/>
    </source>
</evidence>
<dbReference type="PIRSF" id="PIRSF001413">
    <property type="entry name" value="Trp_syn_beta"/>
    <property type="match status" value="1"/>
</dbReference>
<dbReference type="InterPro" id="IPR023026">
    <property type="entry name" value="Trp_synth_beta/beta-like"/>
</dbReference>
<dbReference type="EC" id="4.2.1.20" evidence="11"/>
<evidence type="ECO:0000256" key="3">
    <source>
        <dbReference type="ARBA" id="ARBA00009982"/>
    </source>
</evidence>
<dbReference type="InterPro" id="IPR006654">
    <property type="entry name" value="Trp_synth_beta"/>
</dbReference>
<dbReference type="Gene3D" id="3.40.50.1100">
    <property type="match status" value="2"/>
</dbReference>
<evidence type="ECO:0000256" key="6">
    <source>
        <dbReference type="ARBA" id="ARBA00022822"/>
    </source>
</evidence>
<evidence type="ECO:0000256" key="11">
    <source>
        <dbReference type="HAMAP-Rule" id="MF_00133"/>
    </source>
</evidence>
<evidence type="ECO:0000256" key="8">
    <source>
        <dbReference type="ARBA" id="ARBA00023141"/>
    </source>
</evidence>
<proteinExistence type="inferred from homology"/>
<comment type="subunit">
    <text evidence="4 11">Tetramer of two alpha and two beta chains.</text>
</comment>
<dbReference type="InterPro" id="IPR006653">
    <property type="entry name" value="Trp_synth_b_CS"/>
</dbReference>
<evidence type="ECO:0000256" key="4">
    <source>
        <dbReference type="ARBA" id="ARBA00011270"/>
    </source>
</evidence>
<evidence type="ECO:0000313" key="15">
    <source>
        <dbReference type="Proteomes" id="UP000218598"/>
    </source>
</evidence>
<evidence type="ECO:0000259" key="13">
    <source>
        <dbReference type="Pfam" id="PF00291"/>
    </source>
</evidence>
<gene>
    <name evidence="11 14" type="primary">trpB</name>
    <name evidence="14" type="ORF">CIK66_01220</name>
</gene>
<keyword evidence="5 11" id="KW-0028">Amino-acid biosynthesis</keyword>
<sequence length="440" mass="46399">MSTTADPLRAHTSASPGATRDAAPRTLAQAADLTRAPELTGNTGGRFGSYGGAVLPPPLVGPMQEVADAYEEARHDEGFYAEYVRLLRDYVGRPSAISPADRLSDALGGARIHLKREDLNHTGAHKINHTIGEALLARRMDKRTLIAETGAGQHGVALATAAALVGLECEIHMGAVDVAKQRPNVVRMRLLGAKVVSVEVGQKTLKEAVDSAFGVYAADPERYLFAIGSVVGPAPFPDLVRDFQSVVGRESRAQFLAAHGRLPDAVIACVGGGSNAIGAFTAYLEDADVRLIGVEPGGHGEETGQHAATMTFGRPGMLHGMETLVLQDADDEPAAVHSIASGLDYPGVGPQHVHLRDLGRVEYEKVGDEAVLEAFQQLSRTEGIIPALESAHALAHAIRLAPTLPPETNLLVNLSGRGDKDIDYVAERIGMTGEADEIVG</sequence>
<comment type="cofactor">
    <cofactor evidence="1 11">
        <name>pyridoxal 5'-phosphate</name>
        <dbReference type="ChEBI" id="CHEBI:597326"/>
    </cofactor>
</comment>
<dbReference type="EMBL" id="NRGR01000004">
    <property type="protein sequence ID" value="PCC40886.1"/>
    <property type="molecule type" value="Genomic_DNA"/>
</dbReference>
<comment type="similarity">
    <text evidence="3 11">Belongs to the TrpB family.</text>
</comment>
<evidence type="ECO:0000256" key="12">
    <source>
        <dbReference type="SAM" id="MobiDB-lite"/>
    </source>
</evidence>
<dbReference type="PANTHER" id="PTHR48077">
    <property type="entry name" value="TRYPTOPHAN SYNTHASE-RELATED"/>
    <property type="match status" value="1"/>
</dbReference>
<feature type="domain" description="Tryptophan synthase beta chain-like PALP" evidence="13">
    <location>
        <begin position="93"/>
        <end position="416"/>
    </location>
</feature>
<comment type="catalytic activity">
    <reaction evidence="10 11">
        <text>(1S,2R)-1-C-(indol-3-yl)glycerol 3-phosphate + L-serine = D-glyceraldehyde 3-phosphate + L-tryptophan + H2O</text>
        <dbReference type="Rhea" id="RHEA:10532"/>
        <dbReference type="ChEBI" id="CHEBI:15377"/>
        <dbReference type="ChEBI" id="CHEBI:33384"/>
        <dbReference type="ChEBI" id="CHEBI:57912"/>
        <dbReference type="ChEBI" id="CHEBI:58866"/>
        <dbReference type="ChEBI" id="CHEBI:59776"/>
        <dbReference type="EC" id="4.2.1.20"/>
    </reaction>
</comment>
<keyword evidence="7 11" id="KW-0663">Pyridoxal phosphate</keyword>
<dbReference type="OrthoDB" id="9766131at2"/>
<organism evidence="14 15">
    <name type="scientific">Brachybacterium alimentarium</name>
    <dbReference type="NCBI Taxonomy" id="47845"/>
    <lineage>
        <taxon>Bacteria</taxon>
        <taxon>Bacillati</taxon>
        <taxon>Actinomycetota</taxon>
        <taxon>Actinomycetes</taxon>
        <taxon>Micrococcales</taxon>
        <taxon>Dermabacteraceae</taxon>
        <taxon>Brachybacterium</taxon>
    </lineage>
</organism>
<comment type="pathway">
    <text evidence="2 11">Amino-acid biosynthesis; L-tryptophan biosynthesis; L-tryptophan from chorismate: step 5/5.</text>
</comment>
<dbReference type="GO" id="GO:0004834">
    <property type="term" value="F:tryptophan synthase activity"/>
    <property type="evidence" value="ECO:0007669"/>
    <property type="project" value="UniProtKB-UniRule"/>
</dbReference>
<comment type="caution">
    <text evidence="14">The sequence shown here is derived from an EMBL/GenBank/DDBJ whole genome shotgun (WGS) entry which is preliminary data.</text>
</comment>
<name>A0A2A3YNG2_9MICO</name>
<keyword evidence="15" id="KW-1185">Reference proteome</keyword>
<dbReference type="PROSITE" id="PS00168">
    <property type="entry name" value="TRP_SYNTHASE_BETA"/>
    <property type="match status" value="1"/>
</dbReference>
<dbReference type="PANTHER" id="PTHR48077:SF3">
    <property type="entry name" value="TRYPTOPHAN SYNTHASE"/>
    <property type="match status" value="1"/>
</dbReference>
<dbReference type="AlphaFoldDB" id="A0A2A3YNG2"/>